<name>A0AAV4Y114_CAEEX</name>
<dbReference type="EMBL" id="BPLR01001192">
    <property type="protein sequence ID" value="GIZ00675.1"/>
    <property type="molecule type" value="Genomic_DNA"/>
</dbReference>
<evidence type="ECO:0000313" key="1">
    <source>
        <dbReference type="EMBL" id="GIZ00675.1"/>
    </source>
</evidence>
<accession>A0AAV4Y114</accession>
<organism evidence="1 2">
    <name type="scientific">Caerostris extrusa</name>
    <name type="common">Bark spider</name>
    <name type="synonym">Caerostris bankana</name>
    <dbReference type="NCBI Taxonomy" id="172846"/>
    <lineage>
        <taxon>Eukaryota</taxon>
        <taxon>Metazoa</taxon>
        <taxon>Ecdysozoa</taxon>
        <taxon>Arthropoda</taxon>
        <taxon>Chelicerata</taxon>
        <taxon>Arachnida</taxon>
        <taxon>Araneae</taxon>
        <taxon>Araneomorphae</taxon>
        <taxon>Entelegynae</taxon>
        <taxon>Araneoidea</taxon>
        <taxon>Araneidae</taxon>
        <taxon>Caerostris</taxon>
    </lineage>
</organism>
<dbReference type="AlphaFoldDB" id="A0AAV4Y114"/>
<comment type="caution">
    <text evidence="1">The sequence shown here is derived from an EMBL/GenBank/DDBJ whole genome shotgun (WGS) entry which is preliminary data.</text>
</comment>
<gene>
    <name evidence="1" type="ORF">CEXT_127501</name>
</gene>
<keyword evidence="2" id="KW-1185">Reference proteome</keyword>
<dbReference type="Proteomes" id="UP001054945">
    <property type="component" value="Unassembled WGS sequence"/>
</dbReference>
<evidence type="ECO:0000313" key="2">
    <source>
        <dbReference type="Proteomes" id="UP001054945"/>
    </source>
</evidence>
<reference evidence="1 2" key="1">
    <citation type="submission" date="2021-06" db="EMBL/GenBank/DDBJ databases">
        <title>Caerostris extrusa draft genome.</title>
        <authorList>
            <person name="Kono N."/>
            <person name="Arakawa K."/>
        </authorList>
    </citation>
    <scope>NUCLEOTIDE SEQUENCE [LARGE SCALE GENOMIC DNA]</scope>
</reference>
<protein>
    <submittedName>
        <fullName evidence="1">Uncharacterized protein</fullName>
    </submittedName>
</protein>
<sequence length="96" mass="11289">MKTDLASPFAIRIQNAYHWMRTNATKRCHASPPYGEALPKEVPFSCLPCNNQSRADRYFYTRRRPLPWHEWNRPTLRDIWAFRDVTLQSMTFSGGG</sequence>
<proteinExistence type="predicted"/>